<dbReference type="STRING" id="903983.BCR23_06240"/>
<organism evidence="2 3">
    <name type="scientific">Enterococcus quebecensis</name>
    <dbReference type="NCBI Taxonomy" id="903983"/>
    <lineage>
        <taxon>Bacteria</taxon>
        <taxon>Bacillati</taxon>
        <taxon>Bacillota</taxon>
        <taxon>Bacilli</taxon>
        <taxon>Lactobacillales</taxon>
        <taxon>Enterococcaceae</taxon>
        <taxon>Enterococcus</taxon>
    </lineage>
</organism>
<proteinExistence type="predicted"/>
<evidence type="ECO:0000313" key="2">
    <source>
        <dbReference type="EMBL" id="OEG16485.1"/>
    </source>
</evidence>
<dbReference type="AlphaFoldDB" id="A0A1E5GUY3"/>
<comment type="caution">
    <text evidence="2">The sequence shown here is derived from an EMBL/GenBank/DDBJ whole genome shotgun (WGS) entry which is preliminary data.</text>
</comment>
<dbReference type="RefSeq" id="WP_069634936.1">
    <property type="nucleotide sequence ID" value="NZ_JXKZ01000009.1"/>
</dbReference>
<dbReference type="InterPro" id="IPR013783">
    <property type="entry name" value="Ig-like_fold"/>
</dbReference>
<dbReference type="InterPro" id="IPR032179">
    <property type="entry name" value="Cry22Aa_Ig-like"/>
</dbReference>
<feature type="domain" description="Pesticidal crystal protein Cry22Aa Ig-like" evidence="1">
    <location>
        <begin position="43"/>
        <end position="116"/>
    </location>
</feature>
<keyword evidence="3" id="KW-1185">Reference proteome</keyword>
<protein>
    <recommendedName>
        <fullName evidence="1">Pesticidal crystal protein Cry22Aa Ig-like domain-containing protein</fullName>
    </recommendedName>
</protein>
<evidence type="ECO:0000259" key="1">
    <source>
        <dbReference type="Pfam" id="PF16403"/>
    </source>
</evidence>
<dbReference type="Proteomes" id="UP000094764">
    <property type="component" value="Unassembled WGS sequence"/>
</dbReference>
<accession>A0A1E5GUY3</accession>
<gene>
    <name evidence="2" type="ORF">BCR23_06240</name>
</gene>
<name>A0A1E5GUY3_9ENTE</name>
<dbReference type="EMBL" id="MIKB01000013">
    <property type="protein sequence ID" value="OEG16485.1"/>
    <property type="molecule type" value="Genomic_DNA"/>
</dbReference>
<dbReference type="Gene3D" id="2.60.40.10">
    <property type="entry name" value="Immunoglobulins"/>
    <property type="match status" value="2"/>
</dbReference>
<feature type="domain" description="Pesticidal crystal protein Cry22Aa Ig-like" evidence="1">
    <location>
        <begin position="132"/>
        <end position="190"/>
    </location>
</feature>
<sequence>MKKICEYVIVSSILAGVVFSSDLTSELPEIEANAQSKTTVQLEFIGVNDITIPLGNQFNPLKGVSLVSNNGKVSSDTQISVSSDRVNVHKEGTYTQTYVAFDDHGRYVLKDRRITVKALTDNKPEINATARVILKGTSFKPLKHAKAWDKEDGDISKNIKVSGSVNTLVSGIYSINYSVTDSSGNTKSKTVQFYVI</sequence>
<dbReference type="Pfam" id="PF16403">
    <property type="entry name" value="Bact_surface_Ig-like"/>
    <property type="match status" value="2"/>
</dbReference>
<reference evidence="3" key="1">
    <citation type="submission" date="2016-09" db="EMBL/GenBank/DDBJ databases">
        <authorList>
            <person name="Gulvik C.A."/>
        </authorList>
    </citation>
    <scope>NUCLEOTIDE SEQUENCE [LARGE SCALE GENOMIC DNA]</scope>
    <source>
        <strain evidence="3">LMG 26306</strain>
    </source>
</reference>
<evidence type="ECO:0000313" key="3">
    <source>
        <dbReference type="Proteomes" id="UP000094764"/>
    </source>
</evidence>